<dbReference type="InterPro" id="IPR000888">
    <property type="entry name" value="RmlC-like"/>
</dbReference>
<evidence type="ECO:0000256" key="1">
    <source>
        <dbReference type="ARBA" id="ARBA00001298"/>
    </source>
</evidence>
<dbReference type="SUPFAM" id="SSF51182">
    <property type="entry name" value="RmlC-like cupins"/>
    <property type="match status" value="1"/>
</dbReference>
<dbReference type="InterPro" id="IPR014710">
    <property type="entry name" value="RmlC-like_jellyroll"/>
</dbReference>
<reference evidence="7" key="1">
    <citation type="journal article" date="2019" name="Int. J. Syst. Evol. Microbiol.">
        <title>The Global Catalogue of Microorganisms (GCM) 10K type strain sequencing project: providing services to taxonomists for standard genome sequencing and annotation.</title>
        <authorList>
            <consortium name="The Broad Institute Genomics Platform"/>
            <consortium name="The Broad Institute Genome Sequencing Center for Infectious Disease"/>
            <person name="Wu L."/>
            <person name="Ma J."/>
        </authorList>
    </citation>
    <scope>NUCLEOTIDE SEQUENCE [LARGE SCALE GENOMIC DNA]</scope>
    <source>
        <strain evidence="7">KCTC 52924</strain>
    </source>
</reference>
<dbReference type="GO" id="GO:0008830">
    <property type="term" value="F:dTDP-4-dehydrorhamnose 3,5-epimerase activity"/>
    <property type="evidence" value="ECO:0007669"/>
    <property type="project" value="UniProtKB-EC"/>
</dbReference>
<comment type="catalytic activity">
    <reaction evidence="1 5">
        <text>dTDP-4-dehydro-6-deoxy-alpha-D-glucose = dTDP-4-dehydro-beta-L-rhamnose</text>
        <dbReference type="Rhea" id="RHEA:16969"/>
        <dbReference type="ChEBI" id="CHEBI:57649"/>
        <dbReference type="ChEBI" id="CHEBI:62830"/>
        <dbReference type="EC" id="5.1.3.13"/>
    </reaction>
</comment>
<dbReference type="EMBL" id="JBHUOK010000002">
    <property type="protein sequence ID" value="MFD2788201.1"/>
    <property type="molecule type" value="Genomic_DNA"/>
</dbReference>
<dbReference type="EC" id="5.1.3.13" evidence="3 5"/>
<evidence type="ECO:0000256" key="2">
    <source>
        <dbReference type="ARBA" id="ARBA00001997"/>
    </source>
</evidence>
<evidence type="ECO:0000256" key="4">
    <source>
        <dbReference type="ARBA" id="ARBA00019595"/>
    </source>
</evidence>
<organism evidence="6 7">
    <name type="scientific">Arenibacter antarcticus</name>
    <dbReference type="NCBI Taxonomy" id="2040469"/>
    <lineage>
        <taxon>Bacteria</taxon>
        <taxon>Pseudomonadati</taxon>
        <taxon>Bacteroidota</taxon>
        <taxon>Flavobacteriia</taxon>
        <taxon>Flavobacteriales</taxon>
        <taxon>Flavobacteriaceae</taxon>
        <taxon>Arenibacter</taxon>
    </lineage>
</organism>
<accession>A0ABW5VD61</accession>
<dbReference type="InterPro" id="IPR011051">
    <property type="entry name" value="RmlC_Cupin_sf"/>
</dbReference>
<comment type="caution">
    <text evidence="6">The sequence shown here is derived from an EMBL/GenBank/DDBJ whole genome shotgun (WGS) entry which is preliminary data.</text>
</comment>
<sequence length="185" mass="21008">MKVTETKLKGCFVIEPAVFRDDRGYFFESFNAKNLNDALGKEVNFVQDNQSYSNRGVVRAIHYQTGKYAQAKLVRVLKGTVLDVAVDLRQDSLTFGQHIAIELSAENNKQVFIPRGFGHGFSVLSETAEFFYKCDNFYNKASEGGVIYNDPGLDIDWQIPLDEIKISDKDLELPSLENARLLWEI</sequence>
<dbReference type="RefSeq" id="WP_251807478.1">
    <property type="nucleotide sequence ID" value="NZ_CP166679.1"/>
</dbReference>
<dbReference type="NCBIfam" id="TIGR01221">
    <property type="entry name" value="rmlC"/>
    <property type="match status" value="1"/>
</dbReference>
<comment type="subunit">
    <text evidence="5">Homodimer.</text>
</comment>
<keyword evidence="7" id="KW-1185">Reference proteome</keyword>
<dbReference type="CDD" id="cd00438">
    <property type="entry name" value="cupin_RmlC"/>
    <property type="match status" value="1"/>
</dbReference>
<gene>
    <name evidence="6" type="primary">rfbC</name>
    <name evidence="6" type="ORF">ACFS1K_00340</name>
</gene>
<dbReference type="Proteomes" id="UP001597532">
    <property type="component" value="Unassembled WGS sequence"/>
</dbReference>
<evidence type="ECO:0000313" key="6">
    <source>
        <dbReference type="EMBL" id="MFD2788201.1"/>
    </source>
</evidence>
<proteinExistence type="inferred from homology"/>
<evidence type="ECO:0000313" key="7">
    <source>
        <dbReference type="Proteomes" id="UP001597532"/>
    </source>
</evidence>
<protein>
    <recommendedName>
        <fullName evidence="4 5">dTDP-4-dehydrorhamnose 3,5-epimerase</fullName>
        <ecNumber evidence="3 5">5.1.3.13</ecNumber>
    </recommendedName>
    <alternativeName>
        <fullName evidence="5">Thymidine diphospho-4-keto-rhamnose 3,5-epimerase</fullName>
    </alternativeName>
</protein>
<dbReference type="PANTHER" id="PTHR21047">
    <property type="entry name" value="DTDP-6-DEOXY-D-GLUCOSE-3,5 EPIMERASE"/>
    <property type="match status" value="1"/>
</dbReference>
<name>A0ABW5VD61_9FLAO</name>
<dbReference type="Pfam" id="PF00908">
    <property type="entry name" value="dTDP_sugar_isom"/>
    <property type="match status" value="1"/>
</dbReference>
<evidence type="ECO:0000256" key="5">
    <source>
        <dbReference type="RuleBase" id="RU364069"/>
    </source>
</evidence>
<evidence type="ECO:0000256" key="3">
    <source>
        <dbReference type="ARBA" id="ARBA00012098"/>
    </source>
</evidence>
<comment type="function">
    <text evidence="2 5">Catalyzes the epimerization of the C3' and C5'positions of dTDP-6-deoxy-D-xylo-4-hexulose, forming dTDP-6-deoxy-L-lyxo-4-hexulose.</text>
</comment>
<dbReference type="Gene3D" id="2.60.120.10">
    <property type="entry name" value="Jelly Rolls"/>
    <property type="match status" value="1"/>
</dbReference>
<comment type="similarity">
    <text evidence="5">Belongs to the dTDP-4-dehydrorhamnose 3,5-epimerase family.</text>
</comment>
<comment type="pathway">
    <text evidence="5">Carbohydrate biosynthesis; dTDP-L-rhamnose biosynthesis.</text>
</comment>
<keyword evidence="5 6" id="KW-0413">Isomerase</keyword>
<dbReference type="PANTHER" id="PTHR21047:SF2">
    <property type="entry name" value="THYMIDINE DIPHOSPHO-4-KETO-RHAMNOSE 3,5-EPIMERASE"/>
    <property type="match status" value="1"/>
</dbReference>